<reference evidence="2 3" key="1">
    <citation type="journal article" date="2018" name="Cell">
        <title>The Chara Genome: Secondary Complexity and Implications for Plant Terrestrialization.</title>
        <authorList>
            <person name="Nishiyama T."/>
            <person name="Sakayama H."/>
            <person name="Vries J.D."/>
            <person name="Buschmann H."/>
            <person name="Saint-Marcoux D."/>
            <person name="Ullrich K.K."/>
            <person name="Haas F.B."/>
            <person name="Vanderstraeten L."/>
            <person name="Becker D."/>
            <person name="Lang D."/>
            <person name="Vosolsobe S."/>
            <person name="Rombauts S."/>
            <person name="Wilhelmsson P.K.I."/>
            <person name="Janitza P."/>
            <person name="Kern R."/>
            <person name="Heyl A."/>
            <person name="Rumpler F."/>
            <person name="Villalobos L.I.A.C."/>
            <person name="Clay J.M."/>
            <person name="Skokan R."/>
            <person name="Toyoda A."/>
            <person name="Suzuki Y."/>
            <person name="Kagoshima H."/>
            <person name="Schijlen E."/>
            <person name="Tajeshwar N."/>
            <person name="Catarino B."/>
            <person name="Hetherington A.J."/>
            <person name="Saltykova A."/>
            <person name="Bonnot C."/>
            <person name="Breuninger H."/>
            <person name="Symeonidi A."/>
            <person name="Radhakrishnan G.V."/>
            <person name="Van Nieuwerburgh F."/>
            <person name="Deforce D."/>
            <person name="Chang C."/>
            <person name="Karol K.G."/>
            <person name="Hedrich R."/>
            <person name="Ulvskov P."/>
            <person name="Glockner G."/>
            <person name="Delwiche C.F."/>
            <person name="Petrasek J."/>
            <person name="Van de Peer Y."/>
            <person name="Friml J."/>
            <person name="Beilby M."/>
            <person name="Dolan L."/>
            <person name="Kohara Y."/>
            <person name="Sugano S."/>
            <person name="Fujiyama A."/>
            <person name="Delaux P.-M."/>
            <person name="Quint M."/>
            <person name="TheiBen G."/>
            <person name="Hagemann M."/>
            <person name="Harholt J."/>
            <person name="Dunand C."/>
            <person name="Zachgo S."/>
            <person name="Langdale J."/>
            <person name="Maumus F."/>
            <person name="Straeten D.V.D."/>
            <person name="Gould S.B."/>
            <person name="Rensing S.A."/>
        </authorList>
    </citation>
    <scope>NUCLEOTIDE SEQUENCE [LARGE SCALE GENOMIC DNA]</scope>
    <source>
        <strain evidence="2 3">S276</strain>
    </source>
</reference>
<keyword evidence="1" id="KW-0732">Signal</keyword>
<dbReference type="Gramene" id="GBG65713">
    <property type="protein sequence ID" value="GBG65713"/>
    <property type="gene ID" value="CBR_g52014"/>
</dbReference>
<accession>A0A388K6Z3</accession>
<dbReference type="EMBL" id="BFEA01000064">
    <property type="protein sequence ID" value="GBG65713.1"/>
    <property type="molecule type" value="Genomic_DNA"/>
</dbReference>
<proteinExistence type="predicted"/>
<sequence>MYVRGAKHFYAFAPLLPVLCAQLTPRLNGDQPEPSRDMVGTMVSRSAFFFQLAYEQMYIRLAKHFYSFAPMLPVLRAHLAPD</sequence>
<dbReference type="Proteomes" id="UP000265515">
    <property type="component" value="Unassembled WGS sequence"/>
</dbReference>
<gene>
    <name evidence="2" type="ORF">CBR_g52014</name>
</gene>
<evidence type="ECO:0000313" key="2">
    <source>
        <dbReference type="EMBL" id="GBG65713.1"/>
    </source>
</evidence>
<name>A0A388K6Z3_CHABU</name>
<protein>
    <recommendedName>
        <fullName evidence="4">Secreted protein</fullName>
    </recommendedName>
</protein>
<evidence type="ECO:0008006" key="4">
    <source>
        <dbReference type="Google" id="ProtNLM"/>
    </source>
</evidence>
<comment type="caution">
    <text evidence="2">The sequence shown here is derived from an EMBL/GenBank/DDBJ whole genome shotgun (WGS) entry which is preliminary data.</text>
</comment>
<feature type="chain" id="PRO_5017413478" description="Secreted protein" evidence="1">
    <location>
        <begin position="30"/>
        <end position="82"/>
    </location>
</feature>
<feature type="signal peptide" evidence="1">
    <location>
        <begin position="1"/>
        <end position="29"/>
    </location>
</feature>
<evidence type="ECO:0000313" key="3">
    <source>
        <dbReference type="Proteomes" id="UP000265515"/>
    </source>
</evidence>
<organism evidence="2 3">
    <name type="scientific">Chara braunii</name>
    <name type="common">Braun's stonewort</name>
    <dbReference type="NCBI Taxonomy" id="69332"/>
    <lineage>
        <taxon>Eukaryota</taxon>
        <taxon>Viridiplantae</taxon>
        <taxon>Streptophyta</taxon>
        <taxon>Charophyceae</taxon>
        <taxon>Charales</taxon>
        <taxon>Characeae</taxon>
        <taxon>Chara</taxon>
    </lineage>
</organism>
<evidence type="ECO:0000256" key="1">
    <source>
        <dbReference type="SAM" id="SignalP"/>
    </source>
</evidence>
<keyword evidence="3" id="KW-1185">Reference proteome</keyword>
<dbReference type="AlphaFoldDB" id="A0A388K6Z3"/>